<dbReference type="InterPro" id="IPR057087">
    <property type="entry name" value="Gp12-like"/>
</dbReference>
<keyword evidence="3" id="KW-1185">Reference proteome</keyword>
<sequence length="196" mass="22167">MNLETTEIENGLVRTLIQVIGNRLAKDKRGRPNVIVAFPTDKRNEKGLKPDQPFITVGVVNTTTPYGWVLDRFVDEDNVLCYRIAFQVTVQVVVYGKLAHNILTELKQRLEFNSTREIIQSETGAVLVNTGELPNNFDYLSSDFENSAPLFLTLNVNSILKDPNGEIIERVIADGEFTYKYGDKAEYTIHLDEVSK</sequence>
<evidence type="ECO:0000259" key="1">
    <source>
        <dbReference type="Pfam" id="PF23961"/>
    </source>
</evidence>
<dbReference type="Pfam" id="PF23961">
    <property type="entry name" value="Phage_tail_terminator_9"/>
    <property type="match status" value="1"/>
</dbReference>
<dbReference type="Proteomes" id="UP000827415">
    <property type="component" value="Segment"/>
</dbReference>
<dbReference type="EMBL" id="MW749004">
    <property type="protein sequence ID" value="QYA57330.1"/>
    <property type="molecule type" value="Genomic_DNA"/>
</dbReference>
<accession>A0AAE8BC12</accession>
<reference evidence="2 3" key="1">
    <citation type="submission" date="2021-03" db="EMBL/GenBank/DDBJ databases">
        <authorList>
            <person name="Thompson D.W."/>
            <person name="Brown H.M.F."/>
            <person name="Thompson S.D."/>
            <person name="Grose J.H."/>
        </authorList>
    </citation>
    <scope>NUCLEOTIDE SEQUENCE [LARGE SCALE GENOMIC DNA]</scope>
</reference>
<feature type="domain" description="Phage neck terminator protein gp12-like" evidence="1">
    <location>
        <begin position="43"/>
        <end position="177"/>
    </location>
</feature>
<evidence type="ECO:0000313" key="3">
    <source>
        <dbReference type="Proteomes" id="UP000827415"/>
    </source>
</evidence>
<gene>
    <name evidence="2" type="ORF">ZYZZX_115</name>
</gene>
<protein>
    <recommendedName>
        <fullName evidence="1">Phage neck terminator protein gp12-like domain-containing protein</fullName>
    </recommendedName>
</protein>
<dbReference type="NCBIfam" id="NF047498">
    <property type="entry name" value="LIC_12616_fam"/>
    <property type="match status" value="1"/>
</dbReference>
<name>A0AAE8BC12_9CAUD</name>
<organism evidence="2 3">
    <name type="scientific">Hafnia phage vB_HpaM_Zyzzx</name>
    <dbReference type="NCBI Taxonomy" id="2836109"/>
    <lineage>
        <taxon>Viruses</taxon>
        <taxon>Duplodnaviria</taxon>
        <taxon>Heunggongvirae</taxon>
        <taxon>Uroviricota</taxon>
        <taxon>Caudoviricetes</taxon>
        <taxon>Andersonviridae</taxon>
        <taxon>Andersonviridae incertae sedis</taxon>
        <taxon>Daniellevirus</taxon>
        <taxon>Daniellevirus Zyzzx</taxon>
    </lineage>
</organism>
<evidence type="ECO:0000313" key="2">
    <source>
        <dbReference type="EMBL" id="QYA57330.1"/>
    </source>
</evidence>
<proteinExistence type="predicted"/>